<evidence type="ECO:0000256" key="6">
    <source>
        <dbReference type="PROSITE-ProRule" id="PRU10141"/>
    </source>
</evidence>
<gene>
    <name evidence="10" type="ORF">PPENT_87.1.T0770198</name>
</gene>
<dbReference type="InterPro" id="IPR002048">
    <property type="entry name" value="EF_hand_dom"/>
</dbReference>
<accession>A0A8S1W7Z9</accession>
<protein>
    <recommendedName>
        <fullName evidence="12">Calcium-dependent protein kinase</fullName>
    </recommendedName>
</protein>
<evidence type="ECO:0000259" key="8">
    <source>
        <dbReference type="PROSITE" id="PS50011"/>
    </source>
</evidence>
<evidence type="ECO:0000256" key="4">
    <source>
        <dbReference type="ARBA" id="ARBA00022840"/>
    </source>
</evidence>
<dbReference type="GO" id="GO:0010506">
    <property type="term" value="P:regulation of autophagy"/>
    <property type="evidence" value="ECO:0007669"/>
    <property type="project" value="InterPro"/>
</dbReference>
<evidence type="ECO:0000256" key="7">
    <source>
        <dbReference type="SAM" id="Phobius"/>
    </source>
</evidence>
<comment type="similarity">
    <text evidence="5">Belongs to the protein kinase superfamily. Ser/Thr protein kinase family. CDPK subfamily.</text>
</comment>
<keyword evidence="4 6" id="KW-0067">ATP-binding</keyword>
<dbReference type="PANTHER" id="PTHR24348:SF22">
    <property type="entry name" value="NON-SPECIFIC SERINE_THREONINE PROTEIN KINASE"/>
    <property type="match status" value="1"/>
</dbReference>
<comment type="caution">
    <text evidence="10">The sequence shown here is derived from an EMBL/GenBank/DDBJ whole genome shotgun (WGS) entry which is preliminary data.</text>
</comment>
<feature type="domain" description="EF-hand" evidence="9">
    <location>
        <begin position="507"/>
        <end position="542"/>
    </location>
</feature>
<keyword evidence="11" id="KW-1185">Reference proteome</keyword>
<dbReference type="GO" id="GO:0000045">
    <property type="term" value="P:autophagosome assembly"/>
    <property type="evidence" value="ECO:0007669"/>
    <property type="project" value="TreeGrafter"/>
</dbReference>
<keyword evidence="7" id="KW-0472">Membrane</keyword>
<dbReference type="PROSITE" id="PS50222">
    <property type="entry name" value="EF_HAND_2"/>
    <property type="match status" value="4"/>
</dbReference>
<dbReference type="GO" id="GO:0005524">
    <property type="term" value="F:ATP binding"/>
    <property type="evidence" value="ECO:0007669"/>
    <property type="project" value="UniProtKB-UniRule"/>
</dbReference>
<evidence type="ECO:0000256" key="2">
    <source>
        <dbReference type="ARBA" id="ARBA00022741"/>
    </source>
</evidence>
<dbReference type="PROSITE" id="PS50011">
    <property type="entry name" value="PROTEIN_KINASE_DOM"/>
    <property type="match status" value="1"/>
</dbReference>
<dbReference type="GO" id="GO:0005509">
    <property type="term" value="F:calcium ion binding"/>
    <property type="evidence" value="ECO:0007669"/>
    <property type="project" value="InterPro"/>
</dbReference>
<dbReference type="PROSITE" id="PS00107">
    <property type="entry name" value="PROTEIN_KINASE_ATP"/>
    <property type="match status" value="1"/>
</dbReference>
<keyword evidence="2 6" id="KW-0547">Nucleotide-binding</keyword>
<keyword evidence="3" id="KW-0418">Kinase</keyword>
<dbReference type="FunFam" id="1.10.238.10:FF:000526">
    <property type="entry name" value="Uncharacterized protein"/>
    <property type="match status" value="1"/>
</dbReference>
<evidence type="ECO:0008006" key="12">
    <source>
        <dbReference type="Google" id="ProtNLM"/>
    </source>
</evidence>
<organism evidence="10 11">
    <name type="scientific">Paramecium pentaurelia</name>
    <dbReference type="NCBI Taxonomy" id="43138"/>
    <lineage>
        <taxon>Eukaryota</taxon>
        <taxon>Sar</taxon>
        <taxon>Alveolata</taxon>
        <taxon>Ciliophora</taxon>
        <taxon>Intramacronucleata</taxon>
        <taxon>Oligohymenophorea</taxon>
        <taxon>Peniculida</taxon>
        <taxon>Parameciidae</taxon>
        <taxon>Paramecium</taxon>
    </lineage>
</organism>
<name>A0A8S1W7Z9_9CILI</name>
<feature type="domain" description="EF-hand" evidence="9">
    <location>
        <begin position="543"/>
        <end position="578"/>
    </location>
</feature>
<feature type="domain" description="EF-hand" evidence="9">
    <location>
        <begin position="388"/>
        <end position="423"/>
    </location>
</feature>
<dbReference type="InterPro" id="IPR000719">
    <property type="entry name" value="Prot_kinase_dom"/>
</dbReference>
<dbReference type="CDD" id="cd00051">
    <property type="entry name" value="EFh"/>
    <property type="match status" value="2"/>
</dbReference>
<dbReference type="InterPro" id="IPR045269">
    <property type="entry name" value="Atg1-like"/>
</dbReference>
<dbReference type="SMART" id="SM00220">
    <property type="entry name" value="S_TKc"/>
    <property type="match status" value="1"/>
</dbReference>
<dbReference type="PROSITE" id="PS00018">
    <property type="entry name" value="EF_HAND_1"/>
    <property type="match status" value="4"/>
</dbReference>
<dbReference type="Pfam" id="PF13499">
    <property type="entry name" value="EF-hand_7"/>
    <property type="match status" value="2"/>
</dbReference>
<dbReference type="InterPro" id="IPR008271">
    <property type="entry name" value="Ser/Thr_kinase_AS"/>
</dbReference>
<dbReference type="GO" id="GO:0000407">
    <property type="term" value="C:phagophore assembly site"/>
    <property type="evidence" value="ECO:0007669"/>
    <property type="project" value="TreeGrafter"/>
</dbReference>
<keyword evidence="7" id="KW-1133">Transmembrane helix</keyword>
<feature type="transmembrane region" description="Helical" evidence="7">
    <location>
        <begin position="61"/>
        <end position="83"/>
    </location>
</feature>
<dbReference type="InterPro" id="IPR018247">
    <property type="entry name" value="EF_Hand_1_Ca_BS"/>
</dbReference>
<dbReference type="FunFam" id="1.10.238.10:FF:000708">
    <property type="entry name" value="Uncharacterized protein"/>
    <property type="match status" value="1"/>
</dbReference>
<dbReference type="GO" id="GO:0005829">
    <property type="term" value="C:cytosol"/>
    <property type="evidence" value="ECO:0007669"/>
    <property type="project" value="TreeGrafter"/>
</dbReference>
<dbReference type="FunFam" id="1.10.510.10:FF:000771">
    <property type="entry name" value="Uncharacterized protein"/>
    <property type="match status" value="1"/>
</dbReference>
<evidence type="ECO:0000256" key="1">
    <source>
        <dbReference type="ARBA" id="ARBA00022679"/>
    </source>
</evidence>
<feature type="domain" description="EF-hand" evidence="9">
    <location>
        <begin position="424"/>
        <end position="459"/>
    </location>
</feature>
<dbReference type="EMBL" id="CAJJDO010000077">
    <property type="protein sequence ID" value="CAD8182006.1"/>
    <property type="molecule type" value="Genomic_DNA"/>
</dbReference>
<dbReference type="PANTHER" id="PTHR24348">
    <property type="entry name" value="SERINE/THREONINE-PROTEIN KINASE UNC-51-RELATED"/>
    <property type="match status" value="1"/>
</dbReference>
<dbReference type="Pfam" id="PF00069">
    <property type="entry name" value="Pkinase"/>
    <property type="match status" value="1"/>
</dbReference>
<proteinExistence type="inferred from homology"/>
<reference evidence="10" key="1">
    <citation type="submission" date="2021-01" db="EMBL/GenBank/DDBJ databases">
        <authorList>
            <consortium name="Genoscope - CEA"/>
            <person name="William W."/>
        </authorList>
    </citation>
    <scope>NUCLEOTIDE SEQUENCE</scope>
</reference>
<evidence type="ECO:0000259" key="9">
    <source>
        <dbReference type="PROSITE" id="PS50222"/>
    </source>
</evidence>
<dbReference type="OrthoDB" id="40902at2759"/>
<evidence type="ECO:0000313" key="11">
    <source>
        <dbReference type="Proteomes" id="UP000689195"/>
    </source>
</evidence>
<keyword evidence="1" id="KW-0808">Transferase</keyword>
<dbReference type="Proteomes" id="UP000689195">
    <property type="component" value="Unassembled WGS sequence"/>
</dbReference>
<evidence type="ECO:0000313" key="10">
    <source>
        <dbReference type="EMBL" id="CAD8182006.1"/>
    </source>
</evidence>
<evidence type="ECO:0000256" key="3">
    <source>
        <dbReference type="ARBA" id="ARBA00022777"/>
    </source>
</evidence>
<feature type="binding site" evidence="6">
    <location>
        <position position="130"/>
    </location>
    <ligand>
        <name>ATP</name>
        <dbReference type="ChEBI" id="CHEBI:30616"/>
    </ligand>
</feature>
<sequence length="587" mass="68977">MDKISKIKNFYDQIIQILGKKNILQFQCNYFKQTLMNQNNHIFYQFTWIQFKNIQKRQIDILGDFLFIHYYITINLLYLYLFLIKKLFNLMTDKRIDKYIFNVKDRIGQGSYAEVFKGTNEKTGEKVAIKMLSKSVINADDYLREGLIQEIKIMQKLKSSNIVQLLDVMETNNNYYIVQEFCDGGDFDELLKKRKLLPEKEAIKFLVDVLNGFTQLIKNGIIHRDLKPANILIDKQTYKLADFGFAKCVDNFKKTMMASMVGTPLYMSPQILDHKRYNSKTDVWSIGFIFYEALFGKTPWTARSPAELLKNIRTQPLKFPTDKNQVSQETQDLIIGCLQADENKRMSWEEIYKHPAISQYFSDFIKGNSKLEDKAQYLINDIRQMICKEKIDIHKLFADLDMSKDKALDVNELGKFLQKVDKDITREEIEYIFNKFDDDGNNQIEFEEFKKWLEDNQIVTNANPQQQQRGGGSHKKLSILPHQLKSQNSIEERANYVIEKLKLSIQKYKINLLDLFKKFDKSADQRLDKSEMGLLLKRIEPNISQEEILACFEFFDANGDGEITFQEFQTSLSEEVGKKRQSIDQHE</sequence>
<dbReference type="FunFam" id="3.30.200.20:FF:000660">
    <property type="entry name" value="Uncharacterized protein"/>
    <property type="match status" value="1"/>
</dbReference>
<feature type="domain" description="Protein kinase" evidence="8">
    <location>
        <begin position="101"/>
        <end position="357"/>
    </location>
</feature>
<dbReference type="GO" id="GO:0016020">
    <property type="term" value="C:membrane"/>
    <property type="evidence" value="ECO:0007669"/>
    <property type="project" value="TreeGrafter"/>
</dbReference>
<dbReference type="SMART" id="SM00054">
    <property type="entry name" value="EFh"/>
    <property type="match status" value="4"/>
</dbReference>
<keyword evidence="7" id="KW-0812">Transmembrane</keyword>
<evidence type="ECO:0000256" key="5">
    <source>
        <dbReference type="ARBA" id="ARBA00024334"/>
    </source>
</evidence>
<dbReference type="GO" id="GO:0005776">
    <property type="term" value="C:autophagosome"/>
    <property type="evidence" value="ECO:0007669"/>
    <property type="project" value="TreeGrafter"/>
</dbReference>
<dbReference type="PROSITE" id="PS00108">
    <property type="entry name" value="PROTEIN_KINASE_ST"/>
    <property type="match status" value="1"/>
</dbReference>
<dbReference type="AlphaFoldDB" id="A0A8S1W7Z9"/>
<dbReference type="InterPro" id="IPR017441">
    <property type="entry name" value="Protein_kinase_ATP_BS"/>
</dbReference>
<dbReference type="GO" id="GO:0004674">
    <property type="term" value="F:protein serine/threonine kinase activity"/>
    <property type="evidence" value="ECO:0007669"/>
    <property type="project" value="InterPro"/>
</dbReference>